<evidence type="ECO:0000313" key="1">
    <source>
        <dbReference type="EMBL" id="SAM58592.1"/>
    </source>
</evidence>
<dbReference type="SUPFAM" id="SSF102400">
    <property type="entry name" value="DNA polymerase III chi subunit"/>
    <property type="match status" value="1"/>
</dbReference>
<organism evidence="1 2">
    <name type="scientific">Cardiobacterium hominis</name>
    <dbReference type="NCBI Taxonomy" id="2718"/>
    <lineage>
        <taxon>Bacteria</taxon>
        <taxon>Pseudomonadati</taxon>
        <taxon>Pseudomonadota</taxon>
        <taxon>Gammaproteobacteria</taxon>
        <taxon>Cardiobacteriales</taxon>
        <taxon>Cardiobacteriaceae</taxon>
        <taxon>Cardiobacterium</taxon>
    </lineage>
</organism>
<dbReference type="Pfam" id="PF04364">
    <property type="entry name" value="DNA_pol3_chi"/>
    <property type="match status" value="1"/>
</dbReference>
<reference evidence="2" key="1">
    <citation type="submission" date="2016-04" db="EMBL/GenBank/DDBJ databases">
        <authorList>
            <person name="Tagini F."/>
        </authorList>
    </citation>
    <scope>NUCLEOTIDE SEQUENCE [LARGE SCALE GENOMIC DNA]</scope>
    <source>
        <strain evidence="2">CHUV0807</strain>
    </source>
</reference>
<dbReference type="EC" id="2.7.7.7" evidence="1"/>
<dbReference type="GO" id="GO:0032298">
    <property type="term" value="P:positive regulation of DNA-templated DNA replication initiation"/>
    <property type="evidence" value="ECO:0007669"/>
    <property type="project" value="TreeGrafter"/>
</dbReference>
<gene>
    <name evidence="1" type="ORF">CHUV0807_0463</name>
</gene>
<name>A0A1C3H2G4_9GAMM</name>
<dbReference type="InterPro" id="IPR036768">
    <property type="entry name" value="PolIII_chi_sf"/>
</dbReference>
<sequence length="152" mass="17238">MPAMPTKPTVRFYVLPDGSGLENRLELACKLAEKAQQERLKTLIICADEHMAAQLDHALWHYRADSFLTHCRSGDPLEAEAAVLLAVPPERIARTDVLINLSQETAPDLPRDCARVFEIVTPQPDVLQSTRRRYAAYRERELEPQTHRLGKP</sequence>
<dbReference type="OMA" id="CKLTEKA"/>
<keyword evidence="1" id="KW-0548">Nucleotidyltransferase</keyword>
<dbReference type="AlphaFoldDB" id="A0A1C3H2G4"/>
<dbReference type="GO" id="GO:0003677">
    <property type="term" value="F:DNA binding"/>
    <property type="evidence" value="ECO:0007669"/>
    <property type="project" value="InterPro"/>
</dbReference>
<accession>A0A1C3H2G4</accession>
<keyword evidence="1" id="KW-0808">Transferase</keyword>
<dbReference type="PANTHER" id="PTHR38767:SF1">
    <property type="entry name" value="DNA POLYMERASE III SUBUNIT CHI"/>
    <property type="match status" value="1"/>
</dbReference>
<dbReference type="InterPro" id="IPR007459">
    <property type="entry name" value="DNA_pol3_chi"/>
</dbReference>
<dbReference type="EMBL" id="FKLO01000023">
    <property type="protein sequence ID" value="SAM58592.1"/>
    <property type="molecule type" value="Genomic_DNA"/>
</dbReference>
<dbReference type="PANTHER" id="PTHR38767">
    <property type="entry name" value="DNA POLYMERASE III SUBUNIT CHI"/>
    <property type="match status" value="1"/>
</dbReference>
<dbReference type="GO" id="GO:0006260">
    <property type="term" value="P:DNA replication"/>
    <property type="evidence" value="ECO:0007669"/>
    <property type="project" value="InterPro"/>
</dbReference>
<dbReference type="GO" id="GO:0003887">
    <property type="term" value="F:DNA-directed DNA polymerase activity"/>
    <property type="evidence" value="ECO:0007669"/>
    <property type="project" value="UniProtKB-EC"/>
</dbReference>
<dbReference type="Gene3D" id="3.40.50.10110">
    <property type="entry name" value="DNA polymerase III subunit chi"/>
    <property type="match status" value="1"/>
</dbReference>
<proteinExistence type="predicted"/>
<evidence type="ECO:0000313" key="2">
    <source>
        <dbReference type="Proteomes" id="UP000190837"/>
    </source>
</evidence>
<protein>
    <submittedName>
        <fullName evidence="1">DNA polymerase III chi subunit</fullName>
        <ecNumber evidence="1">2.7.7.7</ecNumber>
    </submittedName>
</protein>
<dbReference type="Proteomes" id="UP000190837">
    <property type="component" value="Unassembled WGS sequence"/>
</dbReference>